<protein>
    <submittedName>
        <fullName evidence="1">Uncharacterized protein</fullName>
    </submittedName>
</protein>
<organism evidence="1 2">
    <name type="scientific">Alistipes onderdonkii</name>
    <dbReference type="NCBI Taxonomy" id="328813"/>
    <lineage>
        <taxon>Bacteria</taxon>
        <taxon>Pseudomonadati</taxon>
        <taxon>Bacteroidota</taxon>
        <taxon>Bacteroidia</taxon>
        <taxon>Bacteroidales</taxon>
        <taxon>Rikenellaceae</taxon>
        <taxon>Alistipes</taxon>
    </lineage>
</organism>
<name>A0AAJ1CDW9_9BACT</name>
<proteinExistence type="predicted"/>
<evidence type="ECO:0000313" key="2">
    <source>
        <dbReference type="Proteomes" id="UP001205035"/>
    </source>
</evidence>
<dbReference type="RefSeq" id="WP_253279380.1">
    <property type="nucleotide sequence ID" value="NZ_JANGBQ010000005.1"/>
</dbReference>
<dbReference type="AlphaFoldDB" id="A0AAJ1CDW9"/>
<accession>A0AAJ1CDW9</accession>
<sequence length="257" mass="27895">MEKKTEKDKYMKRWIVILLTAMAVMLTVDLCAQDRQRGVEISGGTDLVSGYVWRGVWEAGVSLQPTLALAAGNFSVAAWGSVDFAATSYKEMDLTMAYALGPVTFSLADLYWEGGAGDRGTISRNYFRFGADSPHRVEAGIAWCISPRVPLTLAWNTVLFGAADVDATGDRAYATYIEASYPFAVKGIDMKAGVGVVPWNAVGTYGIDRDFYVQNVFVNAAKSWTVAGSLQLGLFTSLSWNPAAEDVNFVGGISFRM</sequence>
<evidence type="ECO:0000313" key="1">
    <source>
        <dbReference type="EMBL" id="MCQ5082196.1"/>
    </source>
</evidence>
<dbReference type="EMBL" id="JANGBQ010000005">
    <property type="protein sequence ID" value="MCQ5082196.1"/>
    <property type="molecule type" value="Genomic_DNA"/>
</dbReference>
<reference evidence="1" key="1">
    <citation type="submission" date="2022-06" db="EMBL/GenBank/DDBJ databases">
        <title>Isolation of gut microbiota from human fecal samples.</title>
        <authorList>
            <person name="Pamer E.G."/>
            <person name="Barat B."/>
            <person name="Waligurski E."/>
            <person name="Medina S."/>
            <person name="Paddock L."/>
            <person name="Mostad J."/>
        </authorList>
    </citation>
    <scope>NUCLEOTIDE SEQUENCE</scope>
    <source>
        <strain evidence="1">DFI.6.22</strain>
    </source>
</reference>
<dbReference type="Proteomes" id="UP001205035">
    <property type="component" value="Unassembled WGS sequence"/>
</dbReference>
<comment type="caution">
    <text evidence="1">The sequence shown here is derived from an EMBL/GenBank/DDBJ whole genome shotgun (WGS) entry which is preliminary data.</text>
</comment>
<gene>
    <name evidence="1" type="ORF">NE651_04750</name>
</gene>